<organism evidence="4 5">
    <name type="scientific">Paramecium octaurelia</name>
    <dbReference type="NCBI Taxonomy" id="43137"/>
    <lineage>
        <taxon>Eukaryota</taxon>
        <taxon>Sar</taxon>
        <taxon>Alveolata</taxon>
        <taxon>Ciliophora</taxon>
        <taxon>Intramacronucleata</taxon>
        <taxon>Oligohymenophorea</taxon>
        <taxon>Peniculida</taxon>
        <taxon>Parameciidae</taxon>
        <taxon>Paramecium</taxon>
    </lineage>
</organism>
<dbReference type="GO" id="GO:0009611">
    <property type="term" value="P:response to wounding"/>
    <property type="evidence" value="ECO:0007669"/>
    <property type="project" value="InterPro"/>
</dbReference>
<dbReference type="OMA" id="IDYFNER"/>
<comment type="caution">
    <text evidence="4">The sequence shown here is derived from an EMBL/GenBank/DDBJ whole genome shotgun (WGS) entry which is preliminary data.</text>
</comment>
<dbReference type="Proteomes" id="UP000683925">
    <property type="component" value="Unassembled WGS sequence"/>
</dbReference>
<keyword evidence="3" id="KW-0812">Transmembrane</keyword>
<dbReference type="InterPro" id="IPR002347">
    <property type="entry name" value="SDR_fam"/>
</dbReference>
<dbReference type="AlphaFoldDB" id="A0A8S1WML7"/>
<gene>
    <name evidence="4" type="ORF">POCTA_138.1.T0960093</name>
</gene>
<dbReference type="Pfam" id="PF00280">
    <property type="entry name" value="potato_inhibit"/>
    <property type="match status" value="1"/>
</dbReference>
<evidence type="ECO:0000256" key="3">
    <source>
        <dbReference type="SAM" id="Phobius"/>
    </source>
</evidence>
<evidence type="ECO:0000256" key="2">
    <source>
        <dbReference type="ARBA" id="ARBA00023002"/>
    </source>
</evidence>
<dbReference type="Pfam" id="PF00106">
    <property type="entry name" value="adh_short"/>
    <property type="match status" value="1"/>
</dbReference>
<dbReference type="PANTHER" id="PTHR24320">
    <property type="entry name" value="RETINOL DEHYDROGENASE"/>
    <property type="match status" value="1"/>
</dbReference>
<dbReference type="GO" id="GO:0004867">
    <property type="term" value="F:serine-type endopeptidase inhibitor activity"/>
    <property type="evidence" value="ECO:0007669"/>
    <property type="project" value="InterPro"/>
</dbReference>
<keyword evidence="3" id="KW-0472">Membrane</keyword>
<accession>A0A8S1WML7</accession>
<dbReference type="PANTHER" id="PTHR24320:SF148">
    <property type="entry name" value="NAD(P)-BINDING ROSSMANN-FOLD SUPERFAMILY PROTEIN"/>
    <property type="match status" value="1"/>
</dbReference>
<evidence type="ECO:0000256" key="1">
    <source>
        <dbReference type="ARBA" id="ARBA00006484"/>
    </source>
</evidence>
<reference evidence="4" key="1">
    <citation type="submission" date="2021-01" db="EMBL/GenBank/DDBJ databases">
        <authorList>
            <consortium name="Genoscope - CEA"/>
            <person name="William W."/>
        </authorList>
    </citation>
    <scope>NUCLEOTIDE SEQUENCE</scope>
</reference>
<evidence type="ECO:0000313" key="4">
    <source>
        <dbReference type="EMBL" id="CAD8189960.1"/>
    </source>
</evidence>
<dbReference type="OrthoDB" id="191139at2759"/>
<evidence type="ECO:0000313" key="5">
    <source>
        <dbReference type="Proteomes" id="UP000683925"/>
    </source>
</evidence>
<name>A0A8S1WML7_PAROT</name>
<keyword evidence="2" id="KW-0560">Oxidoreductase</keyword>
<proteinExistence type="inferred from homology"/>
<dbReference type="EMBL" id="CAJJDP010000095">
    <property type="protein sequence ID" value="CAD8189960.1"/>
    <property type="molecule type" value="Genomic_DNA"/>
</dbReference>
<dbReference type="GO" id="GO:0016491">
    <property type="term" value="F:oxidoreductase activity"/>
    <property type="evidence" value="ECO:0007669"/>
    <property type="project" value="UniProtKB-KW"/>
</dbReference>
<comment type="similarity">
    <text evidence="1">Belongs to the short-chain dehydrogenases/reductases (SDR) family.</text>
</comment>
<sequence length="402" mass="46124">MKCKKFILLFGIILYLIYGRIIHSLMVGEQRTYENIEDQIVVITGASSGIGMEAAREFAKLNATVIFACRDKEVTENIIQELVQETNNNKLHFIYVDLEQTDSIISFVESFKKKFKYLNILINNAGIADFDQAYVSGIEKIVKVNQIGWVLLTHQLIDYFNERGRVINIVSHMYTWIGEQIDILKAFKGDLDYRYAISQYFKVSSSLYLQQLLKEQDKDIKVLLVAPGAVNTEIFEKSLKNQVILRSLVIVMKFIMAPFILTPNEASQTYLYAALRPYDQIKDGELYNFNKVGKLNEDVVRFNQGQEIYETSLKLGFKDMELPSIKISKLNYNQIGNNEKTSWPECVGKTVQQAIQIIKKDGPNLQIQVLPEGSIVTMDYRRDRVRIFHNSKGIVVQIPSIG</sequence>
<protein>
    <submittedName>
        <fullName evidence="4">Uncharacterized protein</fullName>
    </submittedName>
</protein>
<keyword evidence="3" id="KW-1133">Transmembrane helix</keyword>
<feature type="transmembrane region" description="Helical" evidence="3">
    <location>
        <begin position="6"/>
        <end position="23"/>
    </location>
</feature>
<keyword evidence="5" id="KW-1185">Reference proteome</keyword>
<dbReference type="InterPro" id="IPR000864">
    <property type="entry name" value="Prot_inh_pot1"/>
</dbReference>